<dbReference type="OrthoDB" id="299997at2759"/>
<dbReference type="Gene3D" id="3.40.50.410">
    <property type="entry name" value="von Willebrand factor, type A domain"/>
    <property type="match status" value="1"/>
</dbReference>
<dbReference type="PANTHER" id="PTHR10579:SF43">
    <property type="entry name" value="ZINC FINGER (C3HC4-TYPE RING FINGER) FAMILY PROTEIN"/>
    <property type="match status" value="1"/>
</dbReference>
<dbReference type="InterPro" id="IPR002035">
    <property type="entry name" value="VWF_A"/>
</dbReference>
<feature type="domain" description="VWFA" evidence="1">
    <location>
        <begin position="50"/>
        <end position="229"/>
    </location>
</feature>
<sequence>MSPIPSSKMLTVSSACEHKQIAANNNNATTFLNCHITAPACDENERKPIDLVVVLDRSGSMAGNKLTLCKKTMEFLAKELSAQDRVALVSYDTYVTTDLRLTKMTPEGKSLLASRVNAIQAGSCTNLSGGLLAGLDEIQQPRRADNGEPNPVQSVLLLTDGLANEGISSKSGLVNMLEGALSKNVSLFTFGYGSDHDADLLRQLSDLGRGSYYFVQSLDGVSLAFADCLGGLLSVVAQNIKVEIVAMSLNVSITSIKTKRPISTIKPSAHYEVDLGDMYGQEERDVLVQVTLVESSPEEVQSVVEFK</sequence>
<evidence type="ECO:0000313" key="2">
    <source>
        <dbReference type="EMBL" id="OQR83458.1"/>
    </source>
</evidence>
<gene>
    <name evidence="2" type="ORF">THRCLA_10936</name>
</gene>
<organism evidence="2 3">
    <name type="scientific">Thraustotheca clavata</name>
    <dbReference type="NCBI Taxonomy" id="74557"/>
    <lineage>
        <taxon>Eukaryota</taxon>
        <taxon>Sar</taxon>
        <taxon>Stramenopiles</taxon>
        <taxon>Oomycota</taxon>
        <taxon>Saprolegniomycetes</taxon>
        <taxon>Saprolegniales</taxon>
        <taxon>Achlyaceae</taxon>
        <taxon>Thraustotheca</taxon>
    </lineage>
</organism>
<dbReference type="SUPFAM" id="SSF53300">
    <property type="entry name" value="vWA-like"/>
    <property type="match status" value="1"/>
</dbReference>
<dbReference type="InterPro" id="IPR036465">
    <property type="entry name" value="vWFA_dom_sf"/>
</dbReference>
<dbReference type="Pfam" id="PF00092">
    <property type="entry name" value="VWA"/>
    <property type="match status" value="1"/>
</dbReference>
<evidence type="ECO:0000313" key="3">
    <source>
        <dbReference type="Proteomes" id="UP000243217"/>
    </source>
</evidence>
<keyword evidence="3" id="KW-1185">Reference proteome</keyword>
<protein>
    <recommendedName>
        <fullName evidence="1">VWFA domain-containing protein</fullName>
    </recommendedName>
</protein>
<dbReference type="Proteomes" id="UP000243217">
    <property type="component" value="Unassembled WGS sequence"/>
</dbReference>
<dbReference type="InterPro" id="IPR051266">
    <property type="entry name" value="CLCR"/>
</dbReference>
<dbReference type="PROSITE" id="PS50234">
    <property type="entry name" value="VWFA"/>
    <property type="match status" value="1"/>
</dbReference>
<proteinExistence type="predicted"/>
<name>A0A1V9YCN7_9STRA</name>
<dbReference type="SMART" id="SM00327">
    <property type="entry name" value="VWA"/>
    <property type="match status" value="1"/>
</dbReference>
<accession>A0A1V9YCN7</accession>
<dbReference type="PANTHER" id="PTHR10579">
    <property type="entry name" value="CALCIUM-ACTIVATED CHLORIDE CHANNEL REGULATOR"/>
    <property type="match status" value="1"/>
</dbReference>
<dbReference type="EMBL" id="JNBS01004331">
    <property type="protein sequence ID" value="OQR83458.1"/>
    <property type="molecule type" value="Genomic_DNA"/>
</dbReference>
<feature type="non-terminal residue" evidence="2">
    <location>
        <position position="307"/>
    </location>
</feature>
<reference evidence="2 3" key="1">
    <citation type="journal article" date="2014" name="Genome Biol. Evol.">
        <title>The secreted proteins of Achlya hypogyna and Thraustotheca clavata identify the ancestral oomycete secretome and reveal gene acquisitions by horizontal gene transfer.</title>
        <authorList>
            <person name="Misner I."/>
            <person name="Blouin N."/>
            <person name="Leonard G."/>
            <person name="Richards T.A."/>
            <person name="Lane C.E."/>
        </authorList>
    </citation>
    <scope>NUCLEOTIDE SEQUENCE [LARGE SCALE GENOMIC DNA]</scope>
    <source>
        <strain evidence="2 3">ATCC 34112</strain>
    </source>
</reference>
<evidence type="ECO:0000259" key="1">
    <source>
        <dbReference type="PROSITE" id="PS50234"/>
    </source>
</evidence>
<comment type="caution">
    <text evidence="2">The sequence shown here is derived from an EMBL/GenBank/DDBJ whole genome shotgun (WGS) entry which is preliminary data.</text>
</comment>
<dbReference type="AlphaFoldDB" id="A0A1V9YCN7"/>